<proteinExistence type="predicted"/>
<accession>S8FMJ5</accession>
<dbReference type="EMBL" id="KE504156">
    <property type="protein sequence ID" value="EPS99534.1"/>
    <property type="molecule type" value="Genomic_DNA"/>
</dbReference>
<protein>
    <submittedName>
        <fullName evidence="1">Uncharacterized protein</fullName>
    </submittedName>
</protein>
<dbReference type="Proteomes" id="UP000015241">
    <property type="component" value="Unassembled WGS sequence"/>
</dbReference>
<name>S8FMJ5_FOMSC</name>
<dbReference type="AlphaFoldDB" id="S8FMJ5"/>
<organism evidence="1 2">
    <name type="scientific">Fomitopsis schrenkii</name>
    <name type="common">Brown rot fungus</name>
    <dbReference type="NCBI Taxonomy" id="2126942"/>
    <lineage>
        <taxon>Eukaryota</taxon>
        <taxon>Fungi</taxon>
        <taxon>Dikarya</taxon>
        <taxon>Basidiomycota</taxon>
        <taxon>Agaricomycotina</taxon>
        <taxon>Agaricomycetes</taxon>
        <taxon>Polyporales</taxon>
        <taxon>Fomitopsis</taxon>
    </lineage>
</organism>
<dbReference type="HOGENOM" id="CLU_3055941_0_0_1"/>
<feature type="non-terminal residue" evidence="1">
    <location>
        <position position="54"/>
    </location>
</feature>
<dbReference type="InParanoid" id="S8FMJ5"/>
<evidence type="ECO:0000313" key="2">
    <source>
        <dbReference type="Proteomes" id="UP000015241"/>
    </source>
</evidence>
<reference evidence="1 2" key="1">
    <citation type="journal article" date="2012" name="Science">
        <title>The Paleozoic origin of enzymatic lignin decomposition reconstructed from 31 fungal genomes.</title>
        <authorList>
            <person name="Floudas D."/>
            <person name="Binder M."/>
            <person name="Riley R."/>
            <person name="Barry K."/>
            <person name="Blanchette R.A."/>
            <person name="Henrissat B."/>
            <person name="Martinez A.T."/>
            <person name="Otillar R."/>
            <person name="Spatafora J.W."/>
            <person name="Yadav J.S."/>
            <person name="Aerts A."/>
            <person name="Benoit I."/>
            <person name="Boyd A."/>
            <person name="Carlson A."/>
            <person name="Copeland A."/>
            <person name="Coutinho P.M."/>
            <person name="de Vries R.P."/>
            <person name="Ferreira P."/>
            <person name="Findley K."/>
            <person name="Foster B."/>
            <person name="Gaskell J."/>
            <person name="Glotzer D."/>
            <person name="Gorecki P."/>
            <person name="Heitman J."/>
            <person name="Hesse C."/>
            <person name="Hori C."/>
            <person name="Igarashi K."/>
            <person name="Jurgens J.A."/>
            <person name="Kallen N."/>
            <person name="Kersten P."/>
            <person name="Kohler A."/>
            <person name="Kuees U."/>
            <person name="Kumar T.K.A."/>
            <person name="Kuo A."/>
            <person name="LaButti K."/>
            <person name="Larrondo L.F."/>
            <person name="Lindquist E."/>
            <person name="Ling A."/>
            <person name="Lombard V."/>
            <person name="Lucas S."/>
            <person name="Lundell T."/>
            <person name="Martin R."/>
            <person name="McLaughlin D.J."/>
            <person name="Morgenstern I."/>
            <person name="Morin E."/>
            <person name="Murat C."/>
            <person name="Nagy L.G."/>
            <person name="Nolan M."/>
            <person name="Ohm R.A."/>
            <person name="Patyshakuliyeva A."/>
            <person name="Rokas A."/>
            <person name="Ruiz-Duenas F.J."/>
            <person name="Sabat G."/>
            <person name="Salamov A."/>
            <person name="Samejima M."/>
            <person name="Schmutz J."/>
            <person name="Slot J.C."/>
            <person name="St John F."/>
            <person name="Stenlid J."/>
            <person name="Sun H."/>
            <person name="Sun S."/>
            <person name="Syed K."/>
            <person name="Tsang A."/>
            <person name="Wiebenga A."/>
            <person name="Young D."/>
            <person name="Pisabarro A."/>
            <person name="Eastwood D.C."/>
            <person name="Martin F."/>
            <person name="Cullen D."/>
            <person name="Grigoriev I.V."/>
            <person name="Hibbett D.S."/>
        </authorList>
    </citation>
    <scope>NUCLEOTIDE SEQUENCE</scope>
    <source>
        <strain evidence="2">FP-58527</strain>
    </source>
</reference>
<gene>
    <name evidence="1" type="ORF">FOMPIDRAFT_1024178</name>
</gene>
<keyword evidence="2" id="KW-1185">Reference proteome</keyword>
<sequence length="54" mass="6064">MKYTFCKAAAAAYIVIVCTYKAVCGISVRSWSVRHPTSVQCRSHPPPRSRREPP</sequence>
<evidence type="ECO:0000313" key="1">
    <source>
        <dbReference type="EMBL" id="EPS99534.1"/>
    </source>
</evidence>